<dbReference type="Pfam" id="PF12244">
    <property type="entry name" value="DUF3606"/>
    <property type="match status" value="1"/>
</dbReference>
<dbReference type="EMBL" id="QUSW01000006">
    <property type="protein sequence ID" value="RQP22807.1"/>
    <property type="molecule type" value="Genomic_DNA"/>
</dbReference>
<name>A0A3N7HL31_9BURK</name>
<keyword evidence="3" id="KW-1185">Reference proteome</keyword>
<dbReference type="Proteomes" id="UP000267464">
    <property type="component" value="Unassembled WGS sequence"/>
</dbReference>
<proteinExistence type="predicted"/>
<reference evidence="2 3" key="1">
    <citation type="submission" date="2018-08" db="EMBL/GenBank/DDBJ databases">
        <authorList>
            <person name="Khan S.A."/>
            <person name="Jeon C.O."/>
            <person name="Chun B.H."/>
            <person name="Jeong S.E."/>
        </authorList>
    </citation>
    <scope>NUCLEOTIDE SEQUENCE [LARGE SCALE GENOMIC DNA]</scope>
    <source>
        <strain evidence="2 3">S-16</strain>
    </source>
</reference>
<sequence>MADDKDKSGGQDRTRINTSQDYEVRDWSKKFGVSADQLREAVKAVGPNAKDVEAHLKSVQRR</sequence>
<evidence type="ECO:0000256" key="1">
    <source>
        <dbReference type="SAM" id="MobiDB-lite"/>
    </source>
</evidence>
<evidence type="ECO:0000313" key="2">
    <source>
        <dbReference type="EMBL" id="RQP22807.1"/>
    </source>
</evidence>
<dbReference type="RefSeq" id="WP_124542381.1">
    <property type="nucleotide sequence ID" value="NZ_QUSW01000006.1"/>
</dbReference>
<organism evidence="2 3">
    <name type="scientific">Piscinibacter terrae</name>
    <dbReference type="NCBI Taxonomy" id="2496871"/>
    <lineage>
        <taxon>Bacteria</taxon>
        <taxon>Pseudomonadati</taxon>
        <taxon>Pseudomonadota</taxon>
        <taxon>Betaproteobacteria</taxon>
        <taxon>Burkholderiales</taxon>
        <taxon>Sphaerotilaceae</taxon>
        <taxon>Piscinibacter</taxon>
    </lineage>
</organism>
<protein>
    <submittedName>
        <fullName evidence="2">DUF3606 domain-containing protein</fullName>
    </submittedName>
</protein>
<comment type="caution">
    <text evidence="2">The sequence shown here is derived from an EMBL/GenBank/DDBJ whole genome shotgun (WGS) entry which is preliminary data.</text>
</comment>
<feature type="region of interest" description="Disordered" evidence="1">
    <location>
        <begin position="1"/>
        <end position="21"/>
    </location>
</feature>
<gene>
    <name evidence="2" type="ORF">DZC73_21180</name>
</gene>
<accession>A0A3N7HL31</accession>
<dbReference type="InterPro" id="IPR022037">
    <property type="entry name" value="DUF3606"/>
</dbReference>
<evidence type="ECO:0000313" key="3">
    <source>
        <dbReference type="Proteomes" id="UP000267464"/>
    </source>
</evidence>
<feature type="compositionally biased region" description="Basic and acidic residues" evidence="1">
    <location>
        <begin position="1"/>
        <end position="15"/>
    </location>
</feature>
<reference evidence="2 3" key="2">
    <citation type="submission" date="2018-12" db="EMBL/GenBank/DDBJ databases">
        <title>Rhizobacter gummiphilus sp. nov., a rubber-degrading bacterium isolated from the soil of a botanical garden in Japan.</title>
        <authorList>
            <person name="Shunsuke S.S."/>
        </authorList>
    </citation>
    <scope>NUCLEOTIDE SEQUENCE [LARGE SCALE GENOMIC DNA]</scope>
    <source>
        <strain evidence="2 3">S-16</strain>
    </source>
</reference>
<dbReference type="OrthoDB" id="7030114at2"/>
<dbReference type="AlphaFoldDB" id="A0A3N7HL31"/>